<dbReference type="OrthoDB" id="10425445at2759"/>
<accession>A0A814K9N0</accession>
<feature type="signal peptide" evidence="2">
    <location>
        <begin position="1"/>
        <end position="21"/>
    </location>
</feature>
<keyword evidence="1" id="KW-1133">Transmembrane helix</keyword>
<proteinExistence type="predicted"/>
<evidence type="ECO:0000313" key="5">
    <source>
        <dbReference type="Proteomes" id="UP000663832"/>
    </source>
</evidence>
<protein>
    <recommendedName>
        <fullName evidence="7">Transmembrane protein</fullName>
    </recommendedName>
</protein>
<sequence>MRTRILLSLAIFTFFLIESSAINYYDIKLAANDYLLIFHTTTQYHSKDSIQYQCSAYGNKIFEIDFDLKPVYSVSIGREQTQSQLYFVLSGIINKSTFYMSKITVNCHNNTDEILLKETVFFEKYRMSHMITSVDPHGRFAVGLTNTSLLYYDLINLQNFSLDMTWPDSKIFLPLAVDISNQFIYIAGYSSSKILDEEEEKVEVIVDIKVYLLSIEDKYMIKFYDVWLADQRFINPMIKLSLRVNSNNEHVLVGIPSINTVHLFITNKTLNRLIHVSSVTKFKSFRLTGYGWGVEWLNDDEKAIILNIDYNENNRVTADSYFEYYDMNNNITNPFSIFPNNEQNCPRFSKAHFLFLTSTTFALYVLNVEENLLIIPSSQPGYYSVEYLSSENLGHEYNLFSFIPNIVQCRPGTYKNESGTWSCHQCKGTTMNNLSSNHSTSVTCPQCTDKLFCPLEFINTTEQLFDVAQYTGYPETSEIDVFEDILMRNMFRTVCLQTSPFLFTIIVLIIVLILSFIIHLMRVSKRLVSKQRILTKCLRHFDFIEDGQCWFSGLISIVLLILLGFAINYSYVFYYQYPIESKYLLNQNTCHSNDYLNAKFETNLQFLNSPPGQLEQIFHLLISQEFTLNIELINTTFHCGHLNFQYRRVHSSVPFTCYTNGLTLYIFVKLSTHSLQLLLQLIGSDTIEAIRIGLTGPDILQMNNYVQKLNFSKVFNYTNRVLARNNQLFIGLQLTKIINITEGLTYSEATKYSGLWLPTFNFDIDQLFIEIDPSSDLTGTVLSLEFSETPFFIQNKQKPIARSSEIIFNTILFICVCLDLLSMIFLLNRLWFKPVVKFVICKLFSSNCWINQLIGENKKSTLKDIDERMMKMNCLKNEIQQHLDILTEKMNVLLRE</sequence>
<feature type="transmembrane region" description="Helical" evidence="1">
    <location>
        <begin position="549"/>
        <end position="574"/>
    </location>
</feature>
<evidence type="ECO:0000313" key="6">
    <source>
        <dbReference type="Proteomes" id="UP000663877"/>
    </source>
</evidence>
<gene>
    <name evidence="3" type="ORF">BJG266_LOCUS18493</name>
    <name evidence="4" type="ORF">QVE165_LOCUS19228</name>
</gene>
<dbReference type="EMBL" id="CAJNOI010000095">
    <property type="protein sequence ID" value="CAF1048842.1"/>
    <property type="molecule type" value="Genomic_DNA"/>
</dbReference>
<keyword evidence="1" id="KW-0812">Transmembrane</keyword>
<evidence type="ECO:0000256" key="1">
    <source>
        <dbReference type="SAM" id="Phobius"/>
    </source>
</evidence>
<dbReference type="Proteomes" id="UP000663832">
    <property type="component" value="Unassembled WGS sequence"/>
</dbReference>
<feature type="transmembrane region" description="Helical" evidence="1">
    <location>
        <begin position="806"/>
        <end position="827"/>
    </location>
</feature>
<comment type="caution">
    <text evidence="3">The sequence shown here is derived from an EMBL/GenBank/DDBJ whole genome shotgun (WGS) entry which is preliminary data.</text>
</comment>
<keyword evidence="2" id="KW-0732">Signal</keyword>
<evidence type="ECO:0000256" key="2">
    <source>
        <dbReference type="SAM" id="SignalP"/>
    </source>
</evidence>
<evidence type="ECO:0000313" key="3">
    <source>
        <dbReference type="EMBL" id="CAF1048842.1"/>
    </source>
</evidence>
<evidence type="ECO:0000313" key="4">
    <source>
        <dbReference type="EMBL" id="CAF1081111.1"/>
    </source>
</evidence>
<organism evidence="3 6">
    <name type="scientific">Adineta steineri</name>
    <dbReference type="NCBI Taxonomy" id="433720"/>
    <lineage>
        <taxon>Eukaryota</taxon>
        <taxon>Metazoa</taxon>
        <taxon>Spiralia</taxon>
        <taxon>Gnathifera</taxon>
        <taxon>Rotifera</taxon>
        <taxon>Eurotatoria</taxon>
        <taxon>Bdelloidea</taxon>
        <taxon>Adinetida</taxon>
        <taxon>Adinetidae</taxon>
        <taxon>Adineta</taxon>
    </lineage>
</organism>
<dbReference type="EMBL" id="CAJNOM010000117">
    <property type="protein sequence ID" value="CAF1081111.1"/>
    <property type="molecule type" value="Genomic_DNA"/>
</dbReference>
<reference evidence="3" key="1">
    <citation type="submission" date="2021-02" db="EMBL/GenBank/DDBJ databases">
        <authorList>
            <person name="Nowell W R."/>
        </authorList>
    </citation>
    <scope>NUCLEOTIDE SEQUENCE</scope>
</reference>
<keyword evidence="5" id="KW-1185">Reference proteome</keyword>
<name>A0A814K9N0_9BILA</name>
<dbReference type="Proteomes" id="UP000663877">
    <property type="component" value="Unassembled WGS sequence"/>
</dbReference>
<feature type="transmembrane region" description="Helical" evidence="1">
    <location>
        <begin position="501"/>
        <end position="521"/>
    </location>
</feature>
<keyword evidence="1" id="KW-0472">Membrane</keyword>
<feature type="chain" id="PRO_5036410359" description="Transmembrane protein" evidence="2">
    <location>
        <begin position="22"/>
        <end position="896"/>
    </location>
</feature>
<dbReference type="AlphaFoldDB" id="A0A814K9N0"/>
<evidence type="ECO:0008006" key="7">
    <source>
        <dbReference type="Google" id="ProtNLM"/>
    </source>
</evidence>